<feature type="transmembrane region" description="Helical" evidence="6">
    <location>
        <begin position="504"/>
        <end position="523"/>
    </location>
</feature>
<dbReference type="GO" id="GO:0004674">
    <property type="term" value="F:protein serine/threonine kinase activity"/>
    <property type="evidence" value="ECO:0007669"/>
    <property type="project" value="UniProtKB-EC"/>
</dbReference>
<feature type="transmembrane region" description="Helical" evidence="6">
    <location>
        <begin position="677"/>
        <end position="695"/>
    </location>
</feature>
<accession>A0A1P8WC94</accession>
<feature type="transmembrane region" description="Helical" evidence="6">
    <location>
        <begin position="385"/>
        <end position="404"/>
    </location>
</feature>
<dbReference type="AlphaFoldDB" id="A0A1P8WC94"/>
<dbReference type="EMBL" id="CP017641">
    <property type="protein sequence ID" value="APZ91680.1"/>
    <property type="molecule type" value="Genomic_DNA"/>
</dbReference>
<dbReference type="STRING" id="1891926.Fuma_01271"/>
<dbReference type="CDD" id="cd14014">
    <property type="entry name" value="STKc_PknB_like"/>
    <property type="match status" value="1"/>
</dbReference>
<dbReference type="SMART" id="SM00220">
    <property type="entry name" value="S_TKc"/>
    <property type="match status" value="1"/>
</dbReference>
<feature type="transmembrane region" description="Helical" evidence="6">
    <location>
        <begin position="474"/>
        <end position="492"/>
    </location>
</feature>
<dbReference type="KEGG" id="fmr:Fuma_01271"/>
<organism evidence="8 9">
    <name type="scientific">Fuerstiella marisgermanici</name>
    <dbReference type="NCBI Taxonomy" id="1891926"/>
    <lineage>
        <taxon>Bacteria</taxon>
        <taxon>Pseudomonadati</taxon>
        <taxon>Planctomycetota</taxon>
        <taxon>Planctomycetia</taxon>
        <taxon>Planctomycetales</taxon>
        <taxon>Planctomycetaceae</taxon>
        <taxon>Fuerstiella</taxon>
    </lineage>
</organism>
<evidence type="ECO:0000256" key="3">
    <source>
        <dbReference type="ARBA" id="ARBA00022777"/>
    </source>
</evidence>
<dbReference type="PANTHER" id="PTHR43289:SF6">
    <property type="entry name" value="SERINE_THREONINE-PROTEIN KINASE NEKL-3"/>
    <property type="match status" value="1"/>
</dbReference>
<sequence>MATYHYQNGDRPLDGFTIQYALGRGGFGEVYFAVSDSGREVALKAVQNFEEVELRGIGHCMNLKSPHLVMIFDIKHAADGTPWVIMEYVSGPSLREVLDESPNGLGVDQTKFFLKELARGLSYLHEAGVVHRDLKPHNVFFEDGLVKIGDYSLSKVITASHRSGNTMTVGSVHYMAPEISLGRYDKTVDIYALGVILFEMLTGKPPYIGESLGEVLMKHLSSDPDVSELPEPFAAAVVKAMQRDPADRFQTAQEMVEAIVGKESPAPMMDSFNPATLSLVGERARAAKQHATAASSRNDFGAAAEVSFESPYADIGAGSENHSHSTDVAAPLSHSTAPTVMQETSEYHEATQQAGRDRTAKLLHRACLYYAPPLRLHAEPDPLPLGLRFLTAVVVTTVLVTVGMRMRDYGAPQPVFVGAAAIPTLLISSLVTVVSIFTLPREGGIGWAVLSRVGWTASLFAALTVMVANRMPQTVVWPLILSFGATTLLFDWRCLVAPHRKHRLSVVPVIAIGAVAVMVNGLLDHRSEGIPFAGAVIMAAAITVQLVAPFRKAAANAPLLQRSHLEKRRRPQKPRLLYDRKAMFMELLIAGSVVTVIGICAMSRGRGEEIACAIVAGAVGLFALRFRLQHRAWPESMLSAPPNGSGDNVSGLHADANPLSDGQKQYHRTVTSDKTSVFLEFIILAAIALLVGLIINQDDSTFAVGAGAVVIGALAIRYRWIRHRRKQEPVQRPKLSLSFDGISILLELIVSACVVVIASVLFFVRNEDEVVIIAAIASAVAVIAVRFRLSRRVKIP</sequence>
<dbReference type="Gene3D" id="1.10.510.10">
    <property type="entry name" value="Transferase(Phosphotransferase) domain 1"/>
    <property type="match status" value="1"/>
</dbReference>
<feature type="domain" description="Protein kinase" evidence="7">
    <location>
        <begin position="16"/>
        <end position="260"/>
    </location>
</feature>
<dbReference type="GO" id="GO:0005524">
    <property type="term" value="F:ATP binding"/>
    <property type="evidence" value="ECO:0007669"/>
    <property type="project" value="UniProtKB-UniRule"/>
</dbReference>
<keyword evidence="4 5" id="KW-0067">ATP-binding</keyword>
<dbReference type="PROSITE" id="PS00108">
    <property type="entry name" value="PROTEIN_KINASE_ST"/>
    <property type="match status" value="1"/>
</dbReference>
<dbReference type="InterPro" id="IPR000719">
    <property type="entry name" value="Prot_kinase_dom"/>
</dbReference>
<keyword evidence="6" id="KW-0812">Transmembrane</keyword>
<feature type="transmembrane region" description="Helical" evidence="6">
    <location>
        <begin position="610"/>
        <end position="628"/>
    </location>
</feature>
<dbReference type="RefSeq" id="WP_083731850.1">
    <property type="nucleotide sequence ID" value="NZ_CP017641.1"/>
</dbReference>
<dbReference type="InterPro" id="IPR011009">
    <property type="entry name" value="Kinase-like_dom_sf"/>
</dbReference>
<keyword evidence="2 5" id="KW-0547">Nucleotide-binding</keyword>
<feature type="transmembrane region" description="Helical" evidence="6">
    <location>
        <begin position="449"/>
        <end position="468"/>
    </location>
</feature>
<keyword evidence="1 8" id="KW-0808">Transferase</keyword>
<reference evidence="8 9" key="1">
    <citation type="journal article" date="2016" name="Front. Microbiol.">
        <title>Fuerstia marisgermanicae gen. nov., sp. nov., an Unusual Member of the Phylum Planctomycetes from the German Wadden Sea.</title>
        <authorList>
            <person name="Kohn T."/>
            <person name="Heuer A."/>
            <person name="Jogler M."/>
            <person name="Vollmers J."/>
            <person name="Boedeker C."/>
            <person name="Bunk B."/>
            <person name="Rast P."/>
            <person name="Borchert D."/>
            <person name="Glockner I."/>
            <person name="Freese H.M."/>
            <person name="Klenk H.P."/>
            <person name="Overmann J."/>
            <person name="Kaster A.K."/>
            <person name="Rohde M."/>
            <person name="Wiegand S."/>
            <person name="Jogler C."/>
        </authorList>
    </citation>
    <scope>NUCLEOTIDE SEQUENCE [LARGE SCALE GENOMIC DNA]</scope>
    <source>
        <strain evidence="8 9">NH11</strain>
    </source>
</reference>
<name>A0A1P8WC94_9PLAN</name>
<dbReference type="InterPro" id="IPR017441">
    <property type="entry name" value="Protein_kinase_ATP_BS"/>
</dbReference>
<evidence type="ECO:0000256" key="4">
    <source>
        <dbReference type="ARBA" id="ARBA00022840"/>
    </source>
</evidence>
<dbReference type="PANTHER" id="PTHR43289">
    <property type="entry name" value="MITOGEN-ACTIVATED PROTEIN KINASE KINASE KINASE 20-RELATED"/>
    <property type="match status" value="1"/>
</dbReference>
<dbReference type="EC" id="2.7.11.1" evidence="8"/>
<keyword evidence="6" id="KW-1133">Transmembrane helix</keyword>
<feature type="transmembrane region" description="Helical" evidence="6">
    <location>
        <begin position="416"/>
        <end position="437"/>
    </location>
</feature>
<dbReference type="PROSITE" id="PS50011">
    <property type="entry name" value="PROTEIN_KINASE_DOM"/>
    <property type="match status" value="1"/>
</dbReference>
<evidence type="ECO:0000256" key="5">
    <source>
        <dbReference type="PROSITE-ProRule" id="PRU10141"/>
    </source>
</evidence>
<proteinExistence type="predicted"/>
<dbReference type="Proteomes" id="UP000187735">
    <property type="component" value="Chromosome"/>
</dbReference>
<evidence type="ECO:0000259" key="7">
    <source>
        <dbReference type="PROSITE" id="PS50011"/>
    </source>
</evidence>
<feature type="transmembrane region" description="Helical" evidence="6">
    <location>
        <begin position="529"/>
        <end position="548"/>
    </location>
</feature>
<feature type="binding site" evidence="5">
    <location>
        <position position="44"/>
    </location>
    <ligand>
        <name>ATP</name>
        <dbReference type="ChEBI" id="CHEBI:30616"/>
    </ligand>
</feature>
<feature type="transmembrane region" description="Helical" evidence="6">
    <location>
        <begin position="770"/>
        <end position="789"/>
    </location>
</feature>
<protein>
    <submittedName>
        <fullName evidence="8">Serine/threonine-protein kinase PrkC</fullName>
        <ecNumber evidence="8">2.7.11.1</ecNumber>
    </submittedName>
</protein>
<evidence type="ECO:0000313" key="8">
    <source>
        <dbReference type="EMBL" id="APZ91680.1"/>
    </source>
</evidence>
<dbReference type="PROSITE" id="PS00107">
    <property type="entry name" value="PROTEIN_KINASE_ATP"/>
    <property type="match status" value="1"/>
</dbReference>
<keyword evidence="9" id="KW-1185">Reference proteome</keyword>
<dbReference type="SUPFAM" id="SSF56112">
    <property type="entry name" value="Protein kinase-like (PK-like)"/>
    <property type="match status" value="1"/>
</dbReference>
<dbReference type="OrthoDB" id="6111975at2"/>
<evidence type="ECO:0000256" key="2">
    <source>
        <dbReference type="ARBA" id="ARBA00022741"/>
    </source>
</evidence>
<evidence type="ECO:0000256" key="6">
    <source>
        <dbReference type="SAM" id="Phobius"/>
    </source>
</evidence>
<dbReference type="InterPro" id="IPR008271">
    <property type="entry name" value="Ser/Thr_kinase_AS"/>
</dbReference>
<keyword evidence="3 8" id="KW-0418">Kinase</keyword>
<evidence type="ECO:0000313" key="9">
    <source>
        <dbReference type="Proteomes" id="UP000187735"/>
    </source>
</evidence>
<feature type="transmembrane region" description="Helical" evidence="6">
    <location>
        <begin position="741"/>
        <end position="764"/>
    </location>
</feature>
<feature type="transmembrane region" description="Helical" evidence="6">
    <location>
        <begin position="583"/>
        <end position="604"/>
    </location>
</feature>
<keyword evidence="6" id="KW-0472">Membrane</keyword>
<dbReference type="Pfam" id="PF00069">
    <property type="entry name" value="Pkinase"/>
    <property type="match status" value="1"/>
</dbReference>
<gene>
    <name evidence="8" type="primary">prkC_8</name>
    <name evidence="8" type="ORF">Fuma_01271</name>
</gene>
<evidence type="ECO:0000256" key="1">
    <source>
        <dbReference type="ARBA" id="ARBA00022679"/>
    </source>
</evidence>
<feature type="transmembrane region" description="Helical" evidence="6">
    <location>
        <begin position="701"/>
        <end position="720"/>
    </location>
</feature>